<reference evidence="3" key="1">
    <citation type="thesis" date="2021" institute="BYU ScholarsArchive" country="Provo, UT, USA">
        <title>Applications of and Algorithms for Genome Assembly and Genomic Analyses with an Emphasis on Marine Teleosts.</title>
        <authorList>
            <person name="Pickett B.D."/>
        </authorList>
    </citation>
    <scope>NUCLEOTIDE SEQUENCE</scope>
    <source>
        <strain evidence="3">HI-2016</strain>
    </source>
</reference>
<protein>
    <submittedName>
        <fullName evidence="3">Uncharacterized protein</fullName>
    </submittedName>
</protein>
<dbReference type="PANTHER" id="PTHR44809">
    <property type="match status" value="1"/>
</dbReference>
<dbReference type="GO" id="GO:0000030">
    <property type="term" value="F:mannosyltransferase activity"/>
    <property type="evidence" value="ECO:0007669"/>
    <property type="project" value="TreeGrafter"/>
</dbReference>
<evidence type="ECO:0000256" key="2">
    <source>
        <dbReference type="SAM" id="Phobius"/>
    </source>
</evidence>
<comment type="caution">
    <text evidence="3">The sequence shown here is derived from an EMBL/GenBank/DDBJ whole genome shotgun (WGS) entry which is preliminary data.</text>
</comment>
<dbReference type="SUPFAM" id="SSF48452">
    <property type="entry name" value="TPR-like"/>
    <property type="match status" value="1"/>
</dbReference>
<dbReference type="InterPro" id="IPR011990">
    <property type="entry name" value="TPR-like_helical_dom_sf"/>
</dbReference>
<evidence type="ECO:0000313" key="4">
    <source>
        <dbReference type="Proteomes" id="UP000824540"/>
    </source>
</evidence>
<gene>
    <name evidence="3" type="ORF">JZ751_016077</name>
</gene>
<feature type="repeat" description="TPR" evidence="1">
    <location>
        <begin position="147"/>
        <end position="180"/>
    </location>
</feature>
<dbReference type="GO" id="GO:0035269">
    <property type="term" value="P:protein O-linked glycosylation via mannose"/>
    <property type="evidence" value="ECO:0007669"/>
    <property type="project" value="TreeGrafter"/>
</dbReference>
<dbReference type="PROSITE" id="PS50005">
    <property type="entry name" value="TPR"/>
    <property type="match status" value="1"/>
</dbReference>
<dbReference type="Gene3D" id="1.25.40.10">
    <property type="entry name" value="Tetratricopeptide repeat domain"/>
    <property type="match status" value="1"/>
</dbReference>
<keyword evidence="2" id="KW-0812">Transmembrane</keyword>
<dbReference type="PANTHER" id="PTHR44809:SF1">
    <property type="entry name" value="PROTEIN O-MANNOSYL-TRANSFERASE TMTC1"/>
    <property type="match status" value="1"/>
</dbReference>
<evidence type="ECO:0000313" key="3">
    <source>
        <dbReference type="EMBL" id="KAG9342640.1"/>
    </source>
</evidence>
<feature type="transmembrane region" description="Helical" evidence="2">
    <location>
        <begin position="102"/>
        <end position="120"/>
    </location>
</feature>
<keyword evidence="2" id="KW-0472">Membrane</keyword>
<dbReference type="InterPro" id="IPR019734">
    <property type="entry name" value="TPR_rpt"/>
</dbReference>
<name>A0A8T2NTV2_9TELE</name>
<keyword evidence="2" id="KW-1133">Transmembrane helix</keyword>
<proteinExistence type="predicted"/>
<dbReference type="InterPro" id="IPR052943">
    <property type="entry name" value="TMTC_O-mannosyl-trnsfr"/>
</dbReference>
<dbReference type="EMBL" id="JAFBMS010000027">
    <property type="protein sequence ID" value="KAG9342640.1"/>
    <property type="molecule type" value="Genomic_DNA"/>
</dbReference>
<dbReference type="OrthoDB" id="19588at2759"/>
<organism evidence="3 4">
    <name type="scientific">Albula glossodonta</name>
    <name type="common">roundjaw bonefish</name>
    <dbReference type="NCBI Taxonomy" id="121402"/>
    <lineage>
        <taxon>Eukaryota</taxon>
        <taxon>Metazoa</taxon>
        <taxon>Chordata</taxon>
        <taxon>Craniata</taxon>
        <taxon>Vertebrata</taxon>
        <taxon>Euteleostomi</taxon>
        <taxon>Actinopterygii</taxon>
        <taxon>Neopterygii</taxon>
        <taxon>Teleostei</taxon>
        <taxon>Albuliformes</taxon>
        <taxon>Albulidae</taxon>
        <taxon>Albula</taxon>
    </lineage>
</organism>
<keyword evidence="4" id="KW-1185">Reference proteome</keyword>
<keyword evidence="1" id="KW-0802">TPR repeat</keyword>
<dbReference type="AlphaFoldDB" id="A0A8T2NTV2"/>
<dbReference type="Proteomes" id="UP000824540">
    <property type="component" value="Unassembled WGS sequence"/>
</dbReference>
<evidence type="ECO:0000256" key="1">
    <source>
        <dbReference type="PROSITE-ProRule" id="PRU00339"/>
    </source>
</evidence>
<accession>A0A8T2NTV2</accession>
<sequence>MKTKNMTAQSRQRALICASDKLLEFVFQAEQHRTAARSCVIVSDGGVRTVKIWYDCTALWGCPTAAGMKARAEQITERIANMGYCILVVHGLNRLCSLVGRWGATALTVSMLLLLLLFSWKTVQQNEIWLSREALFRSGIQTLPHNAKVHYNYANFLKDRGRNQEAIHHYKTALSNLPADEVAGYGVGVCDALPGPKGVYKSHSTRYCAVLETLQHNADCFPLMSTGVPGLPVYYLSPQATLTNPLLKWWFKPGSQITHGAVETSQRNEELPATCFPHHIY</sequence>